<comment type="pathway">
    <text evidence="7 8">Cell wall biogenesis; peptidoglycan biosynthesis.</text>
</comment>
<dbReference type="InterPro" id="IPR000713">
    <property type="entry name" value="Mur_ligase_N"/>
</dbReference>
<comment type="catalytic activity">
    <reaction evidence="7">
        <text>UDP-N-acetyl-alpha-D-muramoyl-L-alanyl-D-glutamate + meso-2,6-diaminopimelate + ATP = UDP-N-acetyl-alpha-D-muramoyl-L-alanyl-gamma-D-glutamyl-meso-2,6-diaminopimelate + ADP + phosphate + H(+)</text>
        <dbReference type="Rhea" id="RHEA:23676"/>
        <dbReference type="ChEBI" id="CHEBI:15378"/>
        <dbReference type="ChEBI" id="CHEBI:30616"/>
        <dbReference type="ChEBI" id="CHEBI:43474"/>
        <dbReference type="ChEBI" id="CHEBI:57791"/>
        <dbReference type="ChEBI" id="CHEBI:83900"/>
        <dbReference type="ChEBI" id="CHEBI:83905"/>
        <dbReference type="ChEBI" id="CHEBI:456216"/>
        <dbReference type="EC" id="6.3.2.13"/>
    </reaction>
</comment>
<comment type="subcellular location">
    <subcellularLocation>
        <location evidence="7 8">Cytoplasm</location>
    </subcellularLocation>
</comment>
<dbReference type="Gene3D" id="3.40.1390.10">
    <property type="entry name" value="MurE/MurF, N-terminal domain"/>
    <property type="match status" value="1"/>
</dbReference>
<dbReference type="EMBL" id="LS423452">
    <property type="protein sequence ID" value="SPS04428.1"/>
    <property type="molecule type" value="Genomic_DNA"/>
</dbReference>
<evidence type="ECO:0000256" key="5">
    <source>
        <dbReference type="ARBA" id="ARBA00023306"/>
    </source>
</evidence>
<comment type="caution">
    <text evidence="7">Lacks conserved residue(s) required for the propagation of feature annotation.</text>
</comment>
<protein>
    <recommendedName>
        <fullName evidence="7">UDP-N-acetylmuramoyl-L-alanyl-D-glutamate--2,6-diaminopimelate ligase</fullName>
        <ecNumber evidence="7">6.3.2.13</ecNumber>
    </recommendedName>
    <alternativeName>
        <fullName evidence="7">Meso-A2pm-adding enzyme</fullName>
    </alternativeName>
    <alternativeName>
        <fullName evidence="7">Meso-diaminopimelate-adding enzyme</fullName>
    </alternativeName>
    <alternativeName>
        <fullName evidence="7">UDP-MurNAc-L-Ala-D-Glu:meso-diaminopimelate ligase</fullName>
    </alternativeName>
    <alternativeName>
        <fullName evidence="7">UDP-MurNAc-tripeptide synthetase</fullName>
    </alternativeName>
    <alternativeName>
        <fullName evidence="7">UDP-N-acetylmuramyl-tripeptide synthetase</fullName>
    </alternativeName>
</protein>
<organism evidence="12">
    <name type="scientific">Candidatus Nitrotoga fabula</name>
    <dbReference type="NCBI Taxonomy" id="2182327"/>
    <lineage>
        <taxon>Bacteria</taxon>
        <taxon>Pseudomonadati</taxon>
        <taxon>Pseudomonadota</taxon>
        <taxon>Betaproteobacteria</taxon>
        <taxon>Nitrosomonadales</taxon>
        <taxon>Gallionellaceae</taxon>
        <taxon>Candidatus Nitrotoga</taxon>
    </lineage>
</organism>
<dbReference type="GO" id="GO:0051301">
    <property type="term" value="P:cell division"/>
    <property type="evidence" value="ECO:0007669"/>
    <property type="project" value="UniProtKB-KW"/>
</dbReference>
<evidence type="ECO:0000259" key="9">
    <source>
        <dbReference type="Pfam" id="PF01225"/>
    </source>
</evidence>
<keyword evidence="7" id="KW-0963">Cytoplasm</keyword>
<feature type="binding site" evidence="7">
    <location>
        <position position="182"/>
    </location>
    <ligand>
        <name>UDP-N-acetyl-alpha-D-muramoyl-L-alanyl-D-glutamate</name>
        <dbReference type="ChEBI" id="CHEBI:83900"/>
    </ligand>
</feature>
<feature type="binding site" evidence="7">
    <location>
        <begin position="418"/>
        <end position="421"/>
    </location>
    <ligand>
        <name>meso-2,6-diaminopimelate</name>
        <dbReference type="ChEBI" id="CHEBI:57791"/>
    </ligand>
</feature>
<dbReference type="InterPro" id="IPR036615">
    <property type="entry name" value="Mur_ligase_C_dom_sf"/>
</dbReference>
<feature type="binding site" evidence="7">
    <location>
        <begin position="105"/>
        <end position="111"/>
    </location>
    <ligand>
        <name>ATP</name>
        <dbReference type="ChEBI" id="CHEBI:30616"/>
    </ligand>
</feature>
<keyword evidence="5 7" id="KW-0131">Cell cycle</keyword>
<keyword evidence="3 7" id="KW-0133">Cell shape</keyword>
<dbReference type="UniPathway" id="UPA00219"/>
<keyword evidence="2 7" id="KW-0132">Cell division</keyword>
<dbReference type="HAMAP" id="MF_00208">
    <property type="entry name" value="MurE"/>
    <property type="match status" value="1"/>
</dbReference>
<dbReference type="GO" id="GO:0005737">
    <property type="term" value="C:cytoplasm"/>
    <property type="evidence" value="ECO:0007669"/>
    <property type="project" value="UniProtKB-SubCell"/>
</dbReference>
<feature type="modified residue" description="N6-carboxylysine" evidence="7">
    <location>
        <position position="214"/>
    </location>
</feature>
<feature type="binding site" evidence="7">
    <location>
        <begin position="147"/>
        <end position="148"/>
    </location>
    <ligand>
        <name>UDP-N-acetyl-alpha-D-muramoyl-L-alanyl-D-glutamate</name>
        <dbReference type="ChEBI" id="CHEBI:83900"/>
    </ligand>
</feature>
<keyword evidence="4 7" id="KW-0573">Peptidoglycan synthesis</keyword>
<evidence type="ECO:0000256" key="6">
    <source>
        <dbReference type="ARBA" id="ARBA00023316"/>
    </source>
</evidence>
<feature type="binding site" evidence="7">
    <location>
        <position position="146"/>
    </location>
    <ligand>
        <name>UDP-N-acetyl-alpha-D-muramoyl-L-alanyl-D-glutamate</name>
        <dbReference type="ChEBI" id="CHEBI:83900"/>
    </ligand>
</feature>
<feature type="binding site" evidence="7">
    <location>
        <position position="394"/>
    </location>
    <ligand>
        <name>meso-2,6-diaminopimelate</name>
        <dbReference type="ChEBI" id="CHEBI:57791"/>
    </ligand>
</feature>
<name>A0A2X0QS39_9PROT</name>
<feature type="binding site" evidence="7">
    <location>
        <position position="180"/>
    </location>
    <ligand>
        <name>UDP-N-acetyl-alpha-D-muramoyl-L-alanyl-D-glutamate</name>
        <dbReference type="ChEBI" id="CHEBI:83900"/>
    </ligand>
</feature>
<sequence>MSYYSDLVNSLGVPVRQLATDSRAVTPGDTFVAYPGNRADGRQLINQAIKNGANAVIWEAQGFNWNESWNIPNRAVANLRQQAGEIANHVYGSPSRKMWVIGITGTNGKTSCSHWISQALCALGKKTALIGTLGNGFHPDLQPTQNTTPDAVQLHQLLADYLSRGAEAVAMEVSSHALEQGRVSGINFDVALLTNLSRDHLDYHGNMHSYAAAKQRLFHWQQLKYIVLNLDDAFGAELAEQMQDKNVEVIGYGLNHTALSLAERLGLRMVYARSVRMDAQGLSLQIHSSWGGGELHNTLIGRFNASNLLGVMAVLLASGMSLQRALDELSLVRAVPGRMQTLSINGRPTVIVDYAHTPDALEKVLLSVREVIGDKNTDVRRGKLICVFGCGGDRDRGKRPMMGYIATKFADISIITSDNPRSETPHEIIAAIVAGIQSGKTEITSTYQVIEDRASAITEAILRAKATDIVLIAGKGHEAFQEINGVRYPFSDTEIAQRALLAWREETWE</sequence>
<dbReference type="InterPro" id="IPR036565">
    <property type="entry name" value="Mur-like_cat_sf"/>
</dbReference>
<dbReference type="NCBIfam" id="TIGR01085">
    <property type="entry name" value="murE"/>
    <property type="match status" value="1"/>
</dbReference>
<keyword evidence="7" id="KW-0547">Nucleotide-binding</keyword>
<dbReference type="InterPro" id="IPR035911">
    <property type="entry name" value="MurE/MurF_N"/>
</dbReference>
<feature type="short sequence motif" description="Meso-diaminopimelate recognition motif" evidence="7">
    <location>
        <begin position="418"/>
        <end position="421"/>
    </location>
</feature>
<evidence type="ECO:0000256" key="3">
    <source>
        <dbReference type="ARBA" id="ARBA00022960"/>
    </source>
</evidence>
<evidence type="ECO:0000259" key="10">
    <source>
        <dbReference type="Pfam" id="PF02875"/>
    </source>
</evidence>
<comment type="similarity">
    <text evidence="1 7">Belongs to the MurCDEF family. MurE subfamily.</text>
</comment>
<feature type="binding site" evidence="7">
    <location>
        <position position="22"/>
    </location>
    <ligand>
        <name>UDP-N-acetyl-alpha-D-muramoyl-L-alanyl-D-glutamate</name>
        <dbReference type="ChEBI" id="CHEBI:83900"/>
    </ligand>
</feature>
<comment type="function">
    <text evidence="7">Catalyzes the addition of meso-diaminopimelic acid to the nucleotide precursor UDP-N-acetylmuramoyl-L-alanyl-D-glutamate (UMAG) in the biosynthesis of bacterial cell-wall peptidoglycan.</text>
</comment>
<evidence type="ECO:0000256" key="7">
    <source>
        <dbReference type="HAMAP-Rule" id="MF_00208"/>
    </source>
</evidence>
<dbReference type="InterPro" id="IPR013221">
    <property type="entry name" value="Mur_ligase_cen"/>
</dbReference>
<dbReference type="InterPro" id="IPR005761">
    <property type="entry name" value="UDP-N-AcMur-Glu-dNH2Pim_ligase"/>
</dbReference>
<feature type="binding site" evidence="7">
    <location>
        <position position="174"/>
    </location>
    <ligand>
        <name>UDP-N-acetyl-alpha-D-muramoyl-L-alanyl-D-glutamate</name>
        <dbReference type="ChEBI" id="CHEBI:83900"/>
    </ligand>
</feature>
<keyword evidence="7 12" id="KW-0436">Ligase</keyword>
<dbReference type="GO" id="GO:0008765">
    <property type="term" value="F:UDP-N-acetylmuramoylalanyl-D-glutamate-2,6-diaminopimelate ligase activity"/>
    <property type="evidence" value="ECO:0007669"/>
    <property type="project" value="UniProtKB-UniRule"/>
</dbReference>
<dbReference type="SUPFAM" id="SSF53244">
    <property type="entry name" value="MurD-like peptide ligases, peptide-binding domain"/>
    <property type="match status" value="1"/>
</dbReference>
<reference evidence="12" key="1">
    <citation type="submission" date="2018-05" db="EMBL/GenBank/DDBJ databases">
        <authorList>
            <person name="Lanie J.A."/>
            <person name="Ng W.-L."/>
            <person name="Kazmierczak K.M."/>
            <person name="Andrzejewski T.M."/>
            <person name="Davidsen T.M."/>
            <person name="Wayne K.J."/>
            <person name="Tettelin H."/>
            <person name="Glass J.I."/>
            <person name="Rusch D."/>
            <person name="Podicherti R."/>
            <person name="Tsui H.-C.T."/>
            <person name="Winkler M.E."/>
        </authorList>
    </citation>
    <scope>NUCLEOTIDE SEQUENCE</scope>
    <source>
        <strain evidence="12">KNB</strain>
    </source>
</reference>
<evidence type="ECO:0000256" key="1">
    <source>
        <dbReference type="ARBA" id="ARBA00005898"/>
    </source>
</evidence>
<evidence type="ECO:0000256" key="2">
    <source>
        <dbReference type="ARBA" id="ARBA00022618"/>
    </source>
</evidence>
<feature type="domain" description="Mur ligase central" evidence="11">
    <location>
        <begin position="103"/>
        <end position="314"/>
    </location>
</feature>
<evidence type="ECO:0000259" key="11">
    <source>
        <dbReference type="Pfam" id="PF08245"/>
    </source>
</evidence>
<dbReference type="GO" id="GO:0071555">
    <property type="term" value="P:cell wall organization"/>
    <property type="evidence" value="ECO:0007669"/>
    <property type="project" value="UniProtKB-KW"/>
</dbReference>
<dbReference type="SUPFAM" id="SSF63418">
    <property type="entry name" value="MurE/MurF N-terminal domain"/>
    <property type="match status" value="1"/>
</dbReference>
<feature type="binding site" evidence="7">
    <location>
        <position position="478"/>
    </location>
    <ligand>
        <name>meso-2,6-diaminopimelate</name>
        <dbReference type="ChEBI" id="CHEBI:57791"/>
    </ligand>
</feature>
<dbReference type="GO" id="GO:0009252">
    <property type="term" value="P:peptidoglycan biosynthetic process"/>
    <property type="evidence" value="ECO:0007669"/>
    <property type="project" value="UniProtKB-UniRule"/>
</dbReference>
<feature type="domain" description="Mur ligase C-terminal" evidence="10">
    <location>
        <begin position="337"/>
        <end position="476"/>
    </location>
</feature>
<dbReference type="Gene3D" id="3.40.1190.10">
    <property type="entry name" value="Mur-like, catalytic domain"/>
    <property type="match status" value="1"/>
</dbReference>
<dbReference type="Gene3D" id="3.90.190.20">
    <property type="entry name" value="Mur ligase, C-terminal domain"/>
    <property type="match status" value="1"/>
</dbReference>
<dbReference type="Pfam" id="PF02875">
    <property type="entry name" value="Mur_ligase_C"/>
    <property type="match status" value="1"/>
</dbReference>
<dbReference type="Pfam" id="PF01225">
    <property type="entry name" value="Mur_ligase"/>
    <property type="match status" value="1"/>
</dbReference>
<evidence type="ECO:0000256" key="8">
    <source>
        <dbReference type="RuleBase" id="RU004135"/>
    </source>
</evidence>
<accession>A0A2X0QS39</accession>
<dbReference type="GO" id="GO:0000287">
    <property type="term" value="F:magnesium ion binding"/>
    <property type="evidence" value="ECO:0007669"/>
    <property type="project" value="UniProtKB-UniRule"/>
</dbReference>
<evidence type="ECO:0000256" key="4">
    <source>
        <dbReference type="ARBA" id="ARBA00022984"/>
    </source>
</evidence>
<dbReference type="EC" id="6.3.2.13" evidence="7"/>
<comment type="cofactor">
    <cofactor evidence="7">
        <name>Mg(2+)</name>
        <dbReference type="ChEBI" id="CHEBI:18420"/>
    </cofactor>
</comment>
<dbReference type="PANTHER" id="PTHR23135">
    <property type="entry name" value="MUR LIGASE FAMILY MEMBER"/>
    <property type="match status" value="1"/>
</dbReference>
<keyword evidence="7" id="KW-0067">ATP-binding</keyword>
<feature type="domain" description="Mur ligase N-terminal catalytic" evidence="9">
    <location>
        <begin position="16"/>
        <end position="91"/>
    </location>
</feature>
<comment type="PTM">
    <text evidence="7">Carboxylation is probably crucial for Mg(2+) binding and, consequently, for the gamma-phosphate positioning of ATP.</text>
</comment>
<dbReference type="AlphaFoldDB" id="A0A2X0QS39"/>
<feature type="binding site" evidence="7">
    <location>
        <position position="474"/>
    </location>
    <ligand>
        <name>meso-2,6-diaminopimelate</name>
        <dbReference type="ChEBI" id="CHEBI:57791"/>
    </ligand>
</feature>
<gene>
    <name evidence="7 12" type="primary">murE</name>
    <name evidence="12" type="ORF">NITFAB_0017</name>
</gene>
<dbReference type="GO" id="GO:0008360">
    <property type="term" value="P:regulation of cell shape"/>
    <property type="evidence" value="ECO:0007669"/>
    <property type="project" value="UniProtKB-KW"/>
</dbReference>
<dbReference type="Pfam" id="PF08245">
    <property type="entry name" value="Mur_ligase_M"/>
    <property type="match status" value="1"/>
</dbReference>
<proteinExistence type="inferred from homology"/>
<dbReference type="NCBIfam" id="NF001126">
    <property type="entry name" value="PRK00139.1-4"/>
    <property type="match status" value="1"/>
</dbReference>
<dbReference type="SUPFAM" id="SSF53623">
    <property type="entry name" value="MurD-like peptide ligases, catalytic domain"/>
    <property type="match status" value="1"/>
</dbReference>
<dbReference type="NCBIfam" id="NF001124">
    <property type="entry name" value="PRK00139.1-2"/>
    <property type="match status" value="1"/>
</dbReference>
<keyword evidence="7" id="KW-0460">Magnesium</keyword>
<evidence type="ECO:0000313" key="12">
    <source>
        <dbReference type="EMBL" id="SPS04428.1"/>
    </source>
</evidence>
<dbReference type="InterPro" id="IPR004101">
    <property type="entry name" value="Mur_ligase_C"/>
</dbReference>
<dbReference type="GO" id="GO:0005524">
    <property type="term" value="F:ATP binding"/>
    <property type="evidence" value="ECO:0007669"/>
    <property type="project" value="UniProtKB-UniRule"/>
</dbReference>
<dbReference type="PANTHER" id="PTHR23135:SF4">
    <property type="entry name" value="UDP-N-ACETYLMURAMOYL-L-ALANYL-D-GLUTAMATE--2,6-DIAMINOPIMELATE LIGASE MURE HOMOLOG, CHLOROPLASTIC"/>
    <property type="match status" value="1"/>
</dbReference>
<keyword evidence="6 7" id="KW-0961">Cell wall biogenesis/degradation</keyword>